<protein>
    <submittedName>
        <fullName evidence="3">Uncharacterized protein</fullName>
    </submittedName>
</protein>
<organism evidence="3 5">
    <name type="scientific">Rotaria sordida</name>
    <dbReference type="NCBI Taxonomy" id="392033"/>
    <lineage>
        <taxon>Eukaryota</taxon>
        <taxon>Metazoa</taxon>
        <taxon>Spiralia</taxon>
        <taxon>Gnathifera</taxon>
        <taxon>Rotifera</taxon>
        <taxon>Eurotatoria</taxon>
        <taxon>Bdelloidea</taxon>
        <taxon>Philodinida</taxon>
        <taxon>Philodinidae</taxon>
        <taxon>Rotaria</taxon>
    </lineage>
</organism>
<dbReference type="Proteomes" id="UP000663823">
    <property type="component" value="Unassembled WGS sequence"/>
</dbReference>
<dbReference type="EMBL" id="CAJNOO010000128">
    <property type="protein sequence ID" value="CAF0817852.1"/>
    <property type="molecule type" value="Genomic_DNA"/>
</dbReference>
<proteinExistence type="predicted"/>
<name>A0A818RST6_9BILA</name>
<dbReference type="EMBL" id="CAJOBE010003865">
    <property type="protein sequence ID" value="CAF3904767.1"/>
    <property type="molecule type" value="Genomic_DNA"/>
</dbReference>
<dbReference type="Proteomes" id="UP000663874">
    <property type="component" value="Unassembled WGS sequence"/>
</dbReference>
<dbReference type="Proteomes" id="UP000663889">
    <property type="component" value="Unassembled WGS sequence"/>
</dbReference>
<evidence type="ECO:0000313" key="5">
    <source>
        <dbReference type="Proteomes" id="UP000663823"/>
    </source>
</evidence>
<accession>A0A818RST6</accession>
<dbReference type="AlphaFoldDB" id="A0A818RST6"/>
<dbReference type="EMBL" id="CAJOAX010000883">
    <property type="protein sequence ID" value="CAF3662666.1"/>
    <property type="molecule type" value="Genomic_DNA"/>
</dbReference>
<evidence type="ECO:0000313" key="4">
    <source>
        <dbReference type="EMBL" id="CAF3904767.1"/>
    </source>
</evidence>
<dbReference type="Proteomes" id="UP000663882">
    <property type="component" value="Unassembled WGS sequence"/>
</dbReference>
<comment type="caution">
    <text evidence="3">The sequence shown here is derived from an EMBL/GenBank/DDBJ whole genome shotgun (WGS) entry which is preliminary data.</text>
</comment>
<sequence length="88" mass="10381">MESNSTIVQMNNDEKIYYVKVDEYINSLDKKFREKCVIKQQVYDDILKCLLLPKDSPPDEYSSTFVYWIKHKFILIKIAGIDIVACIK</sequence>
<gene>
    <name evidence="4" type="ORF">FNK824_LOCUS20772</name>
    <name evidence="3" type="ORF">OTI717_LOCUS10033</name>
    <name evidence="1" type="ORF">RFH988_LOCUS4781</name>
    <name evidence="2" type="ORF">SEV965_LOCUS36421</name>
</gene>
<dbReference type="OrthoDB" id="10016026at2759"/>
<evidence type="ECO:0000313" key="1">
    <source>
        <dbReference type="EMBL" id="CAF0817852.1"/>
    </source>
</evidence>
<dbReference type="EMBL" id="CAJNOU010006585">
    <property type="protein sequence ID" value="CAF1508119.1"/>
    <property type="molecule type" value="Genomic_DNA"/>
</dbReference>
<evidence type="ECO:0000313" key="3">
    <source>
        <dbReference type="EMBL" id="CAF3662666.1"/>
    </source>
</evidence>
<reference evidence="3" key="1">
    <citation type="submission" date="2021-02" db="EMBL/GenBank/DDBJ databases">
        <authorList>
            <person name="Nowell W R."/>
        </authorList>
    </citation>
    <scope>NUCLEOTIDE SEQUENCE</scope>
</reference>
<evidence type="ECO:0000313" key="2">
    <source>
        <dbReference type="EMBL" id="CAF1508119.1"/>
    </source>
</evidence>